<dbReference type="AlphaFoldDB" id="A0A9D3M5N4"/>
<keyword evidence="2" id="KW-1185">Reference proteome</keyword>
<evidence type="ECO:0000313" key="1">
    <source>
        <dbReference type="EMBL" id="KAG5842945.1"/>
    </source>
</evidence>
<proteinExistence type="predicted"/>
<organism evidence="1 2">
    <name type="scientific">Anguilla anguilla</name>
    <name type="common">European freshwater eel</name>
    <name type="synonym">Muraena anguilla</name>
    <dbReference type="NCBI Taxonomy" id="7936"/>
    <lineage>
        <taxon>Eukaryota</taxon>
        <taxon>Metazoa</taxon>
        <taxon>Chordata</taxon>
        <taxon>Craniata</taxon>
        <taxon>Vertebrata</taxon>
        <taxon>Euteleostomi</taxon>
        <taxon>Actinopterygii</taxon>
        <taxon>Neopterygii</taxon>
        <taxon>Teleostei</taxon>
        <taxon>Anguilliformes</taxon>
        <taxon>Anguillidae</taxon>
        <taxon>Anguilla</taxon>
    </lineage>
</organism>
<name>A0A9D3M5N4_ANGAN</name>
<dbReference type="Proteomes" id="UP001044222">
    <property type="component" value="Chromosome 9"/>
</dbReference>
<dbReference type="EMBL" id="JAFIRN010000009">
    <property type="protein sequence ID" value="KAG5842945.1"/>
    <property type="molecule type" value="Genomic_DNA"/>
</dbReference>
<comment type="caution">
    <text evidence="1">The sequence shown here is derived from an EMBL/GenBank/DDBJ whole genome shotgun (WGS) entry which is preliminary data.</text>
</comment>
<sequence>MILSLSLPGGECVELRAGFLWEFREVAGLQAAPWSPPVVQALPRGASMALGWSTRCPQPERRRAHVSTRTTARTICYPHGPHYAHRGFKINTYLTLSINKGFLNQICTQLINLFLAMVNIGPWSLLKYQCTRILH</sequence>
<accession>A0A9D3M5N4</accession>
<protein>
    <submittedName>
        <fullName evidence="1">Uncharacterized protein</fullName>
    </submittedName>
</protein>
<reference evidence="1" key="1">
    <citation type="submission" date="2021-01" db="EMBL/GenBank/DDBJ databases">
        <title>A chromosome-scale assembly of European eel, Anguilla anguilla.</title>
        <authorList>
            <person name="Henkel C."/>
            <person name="Jong-Raadsen S.A."/>
            <person name="Dufour S."/>
            <person name="Weltzien F.-A."/>
            <person name="Palstra A.P."/>
            <person name="Pelster B."/>
            <person name="Spaink H.P."/>
            <person name="Van Den Thillart G.E."/>
            <person name="Jansen H."/>
            <person name="Zahm M."/>
            <person name="Klopp C."/>
            <person name="Cedric C."/>
            <person name="Louis A."/>
            <person name="Berthelot C."/>
            <person name="Parey E."/>
            <person name="Roest Crollius H."/>
            <person name="Montfort J."/>
            <person name="Robinson-Rechavi M."/>
            <person name="Bucao C."/>
            <person name="Bouchez O."/>
            <person name="Gislard M."/>
            <person name="Lluch J."/>
            <person name="Milhes M."/>
            <person name="Lampietro C."/>
            <person name="Lopez Roques C."/>
            <person name="Donnadieu C."/>
            <person name="Braasch I."/>
            <person name="Desvignes T."/>
            <person name="Postlethwait J."/>
            <person name="Bobe J."/>
            <person name="Guiguen Y."/>
            <person name="Dirks R."/>
        </authorList>
    </citation>
    <scope>NUCLEOTIDE SEQUENCE</scope>
    <source>
        <strain evidence="1">Tag_6206</strain>
        <tissue evidence="1">Liver</tissue>
    </source>
</reference>
<evidence type="ECO:0000313" key="2">
    <source>
        <dbReference type="Proteomes" id="UP001044222"/>
    </source>
</evidence>
<gene>
    <name evidence="1" type="ORF">ANANG_G00183140</name>
</gene>